<keyword evidence="3" id="KW-1185">Reference proteome</keyword>
<dbReference type="AlphaFoldDB" id="A0A1V2TG58"/>
<dbReference type="PROSITE" id="PS51257">
    <property type="entry name" value="PROKAR_LIPOPROTEIN"/>
    <property type="match status" value="1"/>
</dbReference>
<dbReference type="EMBL" id="MUMY01000009">
    <property type="protein sequence ID" value="ONM48438.1"/>
    <property type="molecule type" value="Genomic_DNA"/>
</dbReference>
<comment type="caution">
    <text evidence="2">The sequence shown here is derived from an EMBL/GenBank/DDBJ whole genome shotgun (WGS) entry which is preliminary data.</text>
</comment>
<evidence type="ECO:0000313" key="2">
    <source>
        <dbReference type="EMBL" id="ONM48438.1"/>
    </source>
</evidence>
<accession>A0A1V2TG58</accession>
<gene>
    <name evidence="2" type="ORF">B0T46_12065</name>
</gene>
<evidence type="ECO:0000313" key="3">
    <source>
        <dbReference type="Proteomes" id="UP000188836"/>
    </source>
</evidence>
<dbReference type="STRING" id="1538463.B0T36_05145"/>
<feature type="signal peptide" evidence="1">
    <location>
        <begin position="1"/>
        <end position="22"/>
    </location>
</feature>
<sequence length="137" mass="14525">MRTSSSGRYPACARLAVGVLLAAVLSACTDDSGEDRAPPTPLHPPAPTMSPAAAEQLCEMILVDLSTWQEHGPTVGRIAFEGYVHAWAAEYEGVDAAIVRDPSFVDTVTIQNCPDVRNRAINALDLDDLASGLIGYT</sequence>
<dbReference type="Proteomes" id="UP000188836">
    <property type="component" value="Unassembled WGS sequence"/>
</dbReference>
<dbReference type="RefSeq" id="WP_077116695.1">
    <property type="nucleotide sequence ID" value="NZ_LOKT01000003.1"/>
</dbReference>
<keyword evidence="1" id="KW-0732">Signal</keyword>
<dbReference type="OrthoDB" id="4570722at2"/>
<protein>
    <recommendedName>
        <fullName evidence="4">Lipoprotein</fullName>
    </recommendedName>
</protein>
<evidence type="ECO:0000256" key="1">
    <source>
        <dbReference type="SAM" id="SignalP"/>
    </source>
</evidence>
<reference evidence="2 3" key="1">
    <citation type="journal article" date="2016" name="Antonie Van Leeuwenhoek">
        <title>Nocardia donostiensis sp. nov., isolated from human respiratory specimens.</title>
        <authorList>
            <person name="Ercibengoa M."/>
            <person name="Bell M."/>
            <person name="Marimon J.M."/>
            <person name="Humrighouse B."/>
            <person name="Klenk H.P."/>
            <person name="Potter G."/>
            <person name="Perez-Trallero E."/>
        </authorList>
    </citation>
    <scope>NUCLEOTIDE SEQUENCE [LARGE SCALE GENOMIC DNA]</scope>
    <source>
        <strain evidence="2 3">X1655</strain>
    </source>
</reference>
<organism evidence="2 3">
    <name type="scientific">Nocardia donostiensis</name>
    <dbReference type="NCBI Taxonomy" id="1538463"/>
    <lineage>
        <taxon>Bacteria</taxon>
        <taxon>Bacillati</taxon>
        <taxon>Actinomycetota</taxon>
        <taxon>Actinomycetes</taxon>
        <taxon>Mycobacteriales</taxon>
        <taxon>Nocardiaceae</taxon>
        <taxon>Nocardia</taxon>
    </lineage>
</organism>
<evidence type="ECO:0008006" key="4">
    <source>
        <dbReference type="Google" id="ProtNLM"/>
    </source>
</evidence>
<feature type="chain" id="PRO_5039673647" description="Lipoprotein" evidence="1">
    <location>
        <begin position="23"/>
        <end position="137"/>
    </location>
</feature>
<proteinExistence type="predicted"/>
<name>A0A1V2TG58_9NOCA</name>